<feature type="active site" description="Proton donor" evidence="4">
    <location>
        <position position="47"/>
    </location>
</feature>
<evidence type="ECO:0000256" key="2">
    <source>
        <dbReference type="ARBA" id="ARBA00022857"/>
    </source>
</evidence>
<evidence type="ECO:0000256" key="6">
    <source>
        <dbReference type="PIRSR" id="PIRSR000097-3"/>
    </source>
</evidence>
<dbReference type="GO" id="GO:1990002">
    <property type="term" value="F:methylglyoxal reductase (NADPH) (acetol producing) activity"/>
    <property type="evidence" value="ECO:0007669"/>
    <property type="project" value="TreeGrafter"/>
</dbReference>
<evidence type="ECO:0000256" key="3">
    <source>
        <dbReference type="ARBA" id="ARBA00023002"/>
    </source>
</evidence>
<comment type="caution">
    <text evidence="8">The sequence shown here is derived from an EMBL/GenBank/DDBJ whole genome shotgun (WGS) entry which is preliminary data.</text>
</comment>
<organism evidence="8 9">
    <name type="scientific">candidate division WS6 bacterium OLB20</name>
    <dbReference type="NCBI Taxonomy" id="1617426"/>
    <lineage>
        <taxon>Bacteria</taxon>
        <taxon>Candidatus Dojkabacteria</taxon>
    </lineage>
</organism>
<dbReference type="AlphaFoldDB" id="A0A136M181"/>
<evidence type="ECO:0000313" key="9">
    <source>
        <dbReference type="Proteomes" id="UP000070457"/>
    </source>
</evidence>
<feature type="domain" description="NADP-dependent oxidoreductase" evidence="7">
    <location>
        <begin position="14"/>
        <end position="191"/>
    </location>
</feature>
<dbReference type="Gene3D" id="3.20.20.100">
    <property type="entry name" value="NADP-dependent oxidoreductase domain"/>
    <property type="match status" value="1"/>
</dbReference>
<feature type="site" description="Lowers pKa of active site Tyr" evidence="6">
    <location>
        <position position="72"/>
    </location>
</feature>
<dbReference type="EC" id="1.1.1.346" evidence="8"/>
<dbReference type="PIRSF" id="PIRSF000097">
    <property type="entry name" value="AKR"/>
    <property type="match status" value="1"/>
</dbReference>
<name>A0A136M181_9BACT</name>
<reference evidence="8 9" key="1">
    <citation type="submission" date="2015-02" db="EMBL/GenBank/DDBJ databases">
        <title>Improved understanding of the partial-nitritation anammox process through 23 genomes representing the majority of the microbial community.</title>
        <authorList>
            <person name="Speth D.R."/>
            <person name="In T Zandt M."/>
            <person name="Guerrero Cruz S."/>
            <person name="Jetten M.S."/>
            <person name="Dutilh B.E."/>
        </authorList>
    </citation>
    <scope>NUCLEOTIDE SEQUENCE [LARGE SCALE GENOMIC DNA]</scope>
    <source>
        <strain evidence="8">OLB20</strain>
    </source>
</reference>
<dbReference type="Pfam" id="PF00248">
    <property type="entry name" value="Aldo_ket_red"/>
    <property type="match status" value="1"/>
</dbReference>
<evidence type="ECO:0000256" key="5">
    <source>
        <dbReference type="PIRSR" id="PIRSR000097-2"/>
    </source>
</evidence>
<dbReference type="InterPro" id="IPR020471">
    <property type="entry name" value="AKR"/>
</dbReference>
<gene>
    <name evidence="8" type="primary">dkgB</name>
    <name evidence="8" type="ORF">TR69_WS6001000081</name>
</gene>
<dbReference type="Proteomes" id="UP000070457">
    <property type="component" value="Unassembled WGS sequence"/>
</dbReference>
<dbReference type="STRING" id="1617426.TR69_WS6001000081"/>
<sequence length="227" mass="25083">MDTIAIENKTIPALGFGTWKLKGQVCRQAVEIALEAGYRHIDTADVYGNHAETGAAIRNSGLDRSDLFVTSKVWRDDLEPQTLKDSTHRFLDELQADYLDLLLIHWPNSDLDHAAALTAMHELKTEGLIRHCGVSNFTIELLQELRASIPDDVVISNNQFELHPTLFQKDLVDYCKASGITVTAYSPIGQGDDLKLEAVTEIAAAHNCTPAQADQADGYRGNPQELQ</sequence>
<dbReference type="PANTHER" id="PTHR43827">
    <property type="entry name" value="2,5-DIKETO-D-GLUCONIC ACID REDUCTASE"/>
    <property type="match status" value="1"/>
</dbReference>
<dbReference type="InterPro" id="IPR023210">
    <property type="entry name" value="NADP_OxRdtase_dom"/>
</dbReference>
<keyword evidence="2" id="KW-0521">NADP</keyword>
<evidence type="ECO:0000259" key="7">
    <source>
        <dbReference type="Pfam" id="PF00248"/>
    </source>
</evidence>
<evidence type="ECO:0000256" key="1">
    <source>
        <dbReference type="ARBA" id="ARBA00007905"/>
    </source>
</evidence>
<keyword evidence="3 8" id="KW-0560">Oxidoreductase</keyword>
<dbReference type="GO" id="GO:0051596">
    <property type="term" value="P:methylglyoxal catabolic process"/>
    <property type="evidence" value="ECO:0007669"/>
    <property type="project" value="TreeGrafter"/>
</dbReference>
<dbReference type="InterPro" id="IPR036812">
    <property type="entry name" value="NAD(P)_OxRdtase_dom_sf"/>
</dbReference>
<dbReference type="SUPFAM" id="SSF51430">
    <property type="entry name" value="NAD(P)-linked oxidoreductase"/>
    <property type="match status" value="1"/>
</dbReference>
<feature type="binding site" evidence="5">
    <location>
        <position position="105"/>
    </location>
    <ligand>
        <name>substrate</name>
    </ligand>
</feature>
<dbReference type="PANTHER" id="PTHR43827:SF3">
    <property type="entry name" value="NADP-DEPENDENT OXIDOREDUCTASE DOMAIN-CONTAINING PROTEIN"/>
    <property type="match status" value="1"/>
</dbReference>
<dbReference type="EMBL" id="JYNZ01000001">
    <property type="protein sequence ID" value="KXK27637.1"/>
    <property type="molecule type" value="Genomic_DNA"/>
</dbReference>
<evidence type="ECO:0000256" key="4">
    <source>
        <dbReference type="PIRSR" id="PIRSR000097-1"/>
    </source>
</evidence>
<evidence type="ECO:0000313" key="8">
    <source>
        <dbReference type="EMBL" id="KXK27637.1"/>
    </source>
</evidence>
<dbReference type="PRINTS" id="PR00069">
    <property type="entry name" value="ALDKETRDTASE"/>
</dbReference>
<comment type="similarity">
    <text evidence="1">Belongs to the aldo/keto reductase family.</text>
</comment>
<protein>
    <submittedName>
        <fullName evidence="8">2,5-diketo-D-gluconic acid reductase B</fullName>
        <ecNumber evidence="8">1.1.1.346</ecNumber>
    </submittedName>
</protein>
<accession>A0A136M181</accession>
<proteinExistence type="inferred from homology"/>